<dbReference type="SFLD" id="SFLDS00003">
    <property type="entry name" value="Haloacid_Dehalogenase"/>
    <property type="match status" value="1"/>
</dbReference>
<accession>A0ABW1ERD9</accession>
<evidence type="ECO:0000313" key="2">
    <source>
        <dbReference type="Proteomes" id="UP001596067"/>
    </source>
</evidence>
<dbReference type="PANTHER" id="PTHR43611:SF3">
    <property type="entry name" value="FLAVIN MONONUCLEOTIDE HYDROLASE 1, CHLOROPLATIC"/>
    <property type="match status" value="1"/>
</dbReference>
<dbReference type="RefSeq" id="WP_313762522.1">
    <property type="nucleotide sequence ID" value="NZ_BAAAVH010000050.1"/>
</dbReference>
<dbReference type="Proteomes" id="UP001596067">
    <property type="component" value="Unassembled WGS sequence"/>
</dbReference>
<dbReference type="Gene3D" id="1.10.150.240">
    <property type="entry name" value="Putative phosphatase, domain 2"/>
    <property type="match status" value="1"/>
</dbReference>
<organism evidence="1 2">
    <name type="scientific">Kitasatospora aburaviensis</name>
    <dbReference type="NCBI Taxonomy" id="67265"/>
    <lineage>
        <taxon>Bacteria</taxon>
        <taxon>Bacillati</taxon>
        <taxon>Actinomycetota</taxon>
        <taxon>Actinomycetes</taxon>
        <taxon>Kitasatosporales</taxon>
        <taxon>Streptomycetaceae</taxon>
        <taxon>Kitasatospora</taxon>
    </lineage>
</organism>
<dbReference type="CDD" id="cd02603">
    <property type="entry name" value="HAD_sEH-N_like"/>
    <property type="match status" value="1"/>
</dbReference>
<dbReference type="NCBIfam" id="TIGR01509">
    <property type="entry name" value="HAD-SF-IA-v3"/>
    <property type="match status" value="1"/>
</dbReference>
<proteinExistence type="predicted"/>
<dbReference type="EMBL" id="JBHSOD010000003">
    <property type="protein sequence ID" value="MFC5884140.1"/>
    <property type="molecule type" value="Genomic_DNA"/>
</dbReference>
<sequence length="200" mass="21954">MQPKVIFFDLGGVVCRFHPERRLAALGRACGLTPEQVESRLYASGLISRWDLGLDSPSEIHRTIQERLGFQGSIRVLQEIWCRAFEPDPKVLRLADTVRPLHTALLTDNDPLLLEAFPDLFPQVASRFDALLFSCRLGATKPEPVVFTQALDMMGVAPAEAVFIDDRAANVAAARELGIAAIHFRNAVGLGAALDALLPR</sequence>
<gene>
    <name evidence="1" type="ORF">ACFP0N_03955</name>
</gene>
<name>A0ABW1ERD9_9ACTN</name>
<dbReference type="SFLD" id="SFLDG01129">
    <property type="entry name" value="C1.5:_HAD__Beta-PGM__Phosphata"/>
    <property type="match status" value="1"/>
</dbReference>
<dbReference type="Pfam" id="PF00702">
    <property type="entry name" value="Hydrolase"/>
    <property type="match status" value="1"/>
</dbReference>
<dbReference type="PANTHER" id="PTHR43611">
    <property type="entry name" value="ALPHA-D-GLUCOSE 1-PHOSPHATE PHOSPHATASE"/>
    <property type="match status" value="1"/>
</dbReference>
<dbReference type="SUPFAM" id="SSF56784">
    <property type="entry name" value="HAD-like"/>
    <property type="match status" value="1"/>
</dbReference>
<dbReference type="InterPro" id="IPR023198">
    <property type="entry name" value="PGP-like_dom2"/>
</dbReference>
<dbReference type="InterPro" id="IPR023214">
    <property type="entry name" value="HAD_sf"/>
</dbReference>
<dbReference type="Gene3D" id="3.40.50.1000">
    <property type="entry name" value="HAD superfamily/HAD-like"/>
    <property type="match status" value="1"/>
</dbReference>
<keyword evidence="2" id="KW-1185">Reference proteome</keyword>
<evidence type="ECO:0000313" key="1">
    <source>
        <dbReference type="EMBL" id="MFC5884140.1"/>
    </source>
</evidence>
<comment type="caution">
    <text evidence="1">The sequence shown here is derived from an EMBL/GenBank/DDBJ whole genome shotgun (WGS) entry which is preliminary data.</text>
</comment>
<dbReference type="InterPro" id="IPR036412">
    <property type="entry name" value="HAD-like_sf"/>
</dbReference>
<dbReference type="InterPro" id="IPR006439">
    <property type="entry name" value="HAD-SF_hydro_IA"/>
</dbReference>
<protein>
    <submittedName>
        <fullName evidence="1">HAD family phosphatase</fullName>
    </submittedName>
</protein>
<reference evidence="2" key="1">
    <citation type="journal article" date="2019" name="Int. J. Syst. Evol. Microbiol.">
        <title>The Global Catalogue of Microorganisms (GCM) 10K type strain sequencing project: providing services to taxonomists for standard genome sequencing and annotation.</title>
        <authorList>
            <consortium name="The Broad Institute Genomics Platform"/>
            <consortium name="The Broad Institute Genome Sequencing Center for Infectious Disease"/>
            <person name="Wu L."/>
            <person name="Ma J."/>
        </authorList>
    </citation>
    <scope>NUCLEOTIDE SEQUENCE [LARGE SCALE GENOMIC DNA]</scope>
    <source>
        <strain evidence="2">CGMCC 4.1469</strain>
    </source>
</reference>
<dbReference type="PRINTS" id="PR00413">
    <property type="entry name" value="HADHALOGNASE"/>
</dbReference>